<evidence type="ECO:0000256" key="1">
    <source>
        <dbReference type="SAM" id="MobiDB-lite"/>
    </source>
</evidence>
<name>A0A1M5VRX4_9FIRM</name>
<feature type="domain" description="Flavodoxin-like" evidence="2">
    <location>
        <begin position="5"/>
        <end position="161"/>
    </location>
</feature>
<dbReference type="AlphaFoldDB" id="A0A1M5VRX4"/>
<dbReference type="Proteomes" id="UP000184389">
    <property type="component" value="Unassembled WGS sequence"/>
</dbReference>
<reference evidence="3 4" key="1">
    <citation type="submission" date="2016-11" db="EMBL/GenBank/DDBJ databases">
        <authorList>
            <person name="Jaros S."/>
            <person name="Januszkiewicz K."/>
            <person name="Wedrychowicz H."/>
        </authorList>
    </citation>
    <scope>NUCLEOTIDE SEQUENCE [LARGE SCALE GENOMIC DNA]</scope>
    <source>
        <strain evidence="3 4">DSM 13106</strain>
    </source>
</reference>
<dbReference type="STRING" id="1123281.SAMN02745180_01013"/>
<dbReference type="InterPro" id="IPR029039">
    <property type="entry name" value="Flavoprotein-like_sf"/>
</dbReference>
<evidence type="ECO:0000313" key="4">
    <source>
        <dbReference type="Proteomes" id="UP000184389"/>
    </source>
</evidence>
<dbReference type="InterPro" id="IPR052200">
    <property type="entry name" value="Protoporphyrinogen_IX_DH"/>
</dbReference>
<dbReference type="PANTHER" id="PTHR38030:SF2">
    <property type="entry name" value="PROTOPORPHYRINOGEN IX DEHYDROGENASE [QUINONE]"/>
    <property type="match status" value="1"/>
</dbReference>
<gene>
    <name evidence="3" type="ORF">SAMN02745180_01013</name>
</gene>
<dbReference type="GO" id="GO:0016651">
    <property type="term" value="F:oxidoreductase activity, acting on NAD(P)H"/>
    <property type="evidence" value="ECO:0007669"/>
    <property type="project" value="UniProtKB-ARBA"/>
</dbReference>
<dbReference type="Pfam" id="PF12641">
    <property type="entry name" value="Flavodoxin_3"/>
    <property type="match status" value="1"/>
</dbReference>
<evidence type="ECO:0000313" key="3">
    <source>
        <dbReference type="EMBL" id="SHH77673.1"/>
    </source>
</evidence>
<dbReference type="OrthoDB" id="307208at2"/>
<feature type="region of interest" description="Disordered" evidence="1">
    <location>
        <begin position="123"/>
        <end position="156"/>
    </location>
</feature>
<sequence>MKILLAYSSRTGNTKKVAEGVYEVLPDNSYMVPIDEGIDPNKFDLIIVGFWVDKGMADEKAKKYMEQIKGKKVAVIGTLGAYPDSDHAKKTMIRVRELLERENEVVAEFLCQGKVDPKLIERFKDLPPDHPHGMTEERRKRHEEASKHPNEDDIREAQEIFKNLIKSLEKGEEKCN</sequence>
<dbReference type="RefSeq" id="WP_072743671.1">
    <property type="nucleotide sequence ID" value="NZ_FQXR01000004.1"/>
</dbReference>
<accession>A0A1M5VRX4</accession>
<proteinExistence type="predicted"/>
<organism evidence="3 4">
    <name type="scientific">Sporanaerobacter acetigenes DSM 13106</name>
    <dbReference type="NCBI Taxonomy" id="1123281"/>
    <lineage>
        <taxon>Bacteria</taxon>
        <taxon>Bacillati</taxon>
        <taxon>Bacillota</taxon>
        <taxon>Tissierellia</taxon>
        <taxon>Tissierellales</taxon>
        <taxon>Sporanaerobacteraceae</taxon>
        <taxon>Sporanaerobacter</taxon>
    </lineage>
</organism>
<keyword evidence="4" id="KW-1185">Reference proteome</keyword>
<dbReference type="InterPro" id="IPR008254">
    <property type="entry name" value="Flavodoxin/NO_synth"/>
</dbReference>
<dbReference type="GO" id="GO:0006783">
    <property type="term" value="P:heme biosynthetic process"/>
    <property type="evidence" value="ECO:0007669"/>
    <property type="project" value="TreeGrafter"/>
</dbReference>
<evidence type="ECO:0000259" key="2">
    <source>
        <dbReference type="Pfam" id="PF12641"/>
    </source>
</evidence>
<dbReference type="GO" id="GO:0010181">
    <property type="term" value="F:FMN binding"/>
    <property type="evidence" value="ECO:0007669"/>
    <property type="project" value="InterPro"/>
</dbReference>
<protein>
    <submittedName>
        <fullName evidence="3">Flavodoxin</fullName>
    </submittedName>
</protein>
<dbReference type="EMBL" id="FQXR01000004">
    <property type="protein sequence ID" value="SHH77673.1"/>
    <property type="molecule type" value="Genomic_DNA"/>
</dbReference>
<dbReference type="Gene3D" id="3.40.50.360">
    <property type="match status" value="1"/>
</dbReference>
<dbReference type="GO" id="GO:0070819">
    <property type="term" value="F:menaquinone-dependent protoporphyrinogen oxidase activity"/>
    <property type="evidence" value="ECO:0007669"/>
    <property type="project" value="TreeGrafter"/>
</dbReference>
<dbReference type="SUPFAM" id="SSF52218">
    <property type="entry name" value="Flavoproteins"/>
    <property type="match status" value="1"/>
</dbReference>
<dbReference type="PANTHER" id="PTHR38030">
    <property type="entry name" value="PROTOPORPHYRINOGEN IX DEHYDROGENASE [MENAQUINONE]"/>
    <property type="match status" value="1"/>
</dbReference>